<dbReference type="InterPro" id="IPR029058">
    <property type="entry name" value="AB_hydrolase_fold"/>
</dbReference>
<evidence type="ECO:0000259" key="3">
    <source>
        <dbReference type="Pfam" id="PF12146"/>
    </source>
</evidence>
<keyword evidence="5" id="KW-1185">Reference proteome</keyword>
<dbReference type="PRINTS" id="PR00793">
    <property type="entry name" value="PROAMNOPTASE"/>
</dbReference>
<name>A0ABZ2Y2X7_9FIRM</name>
<sequence length="401" mass="45934">MAQIIIFFIFTLLSIIALIGIILLSVYYVIASLMKKTNPKHFTRIQKMVKIFVMMMIFNAGLITFSQFTASTPYIVDGNGHEIKNSIAELIELDLNGRKQWISLRGWDKTSPVLLFLAGGPGGTQMGAVRHELAELEKHFVVVNWDQPGSGKSYYAEKTKDITAQTYIQDGYALTEYLKERFSKEKIYLMGESWGSALGIFLIAQYPESYHAFIGTGQMVDFAETERIDYAKALEIAKAKGDTELIERLLANGEPPYYGKDVTWKSAVYLNYLSAYMANNPEIHNPGYNTLRDIASSEYGLLDKINFFRGIINTYNHVYQQLYTIDMRKDYTRLDVPVYFFLGRHDVNAPTVLVEEYMQVLDAPDKKIIWFEHSGHSPWINEREKFVEEVLSCFAENNPQE</sequence>
<dbReference type="PANTHER" id="PTHR43798:SF31">
    <property type="entry name" value="AB HYDROLASE SUPERFAMILY PROTEIN YCLE"/>
    <property type="match status" value="1"/>
</dbReference>
<dbReference type="EMBL" id="CP121687">
    <property type="protein sequence ID" value="WZL69688.1"/>
    <property type="molecule type" value="Genomic_DNA"/>
</dbReference>
<protein>
    <submittedName>
        <fullName evidence="4">Alpha/beta hydrolase</fullName>
    </submittedName>
</protein>
<dbReference type="Gene3D" id="3.40.50.1820">
    <property type="entry name" value="alpha/beta hydrolase"/>
    <property type="match status" value="1"/>
</dbReference>
<keyword evidence="1 4" id="KW-0378">Hydrolase</keyword>
<keyword evidence="2" id="KW-0472">Membrane</keyword>
<accession>A0ABZ2Y2X7</accession>
<evidence type="ECO:0000256" key="1">
    <source>
        <dbReference type="ARBA" id="ARBA00022801"/>
    </source>
</evidence>
<dbReference type="InterPro" id="IPR022742">
    <property type="entry name" value="Hydrolase_4"/>
</dbReference>
<feature type="transmembrane region" description="Helical" evidence="2">
    <location>
        <begin position="6"/>
        <end position="30"/>
    </location>
</feature>
<proteinExistence type="predicted"/>
<evidence type="ECO:0000256" key="2">
    <source>
        <dbReference type="SAM" id="Phobius"/>
    </source>
</evidence>
<dbReference type="InterPro" id="IPR002410">
    <property type="entry name" value="Peptidase_S33"/>
</dbReference>
<dbReference type="InterPro" id="IPR050266">
    <property type="entry name" value="AB_hydrolase_sf"/>
</dbReference>
<dbReference type="Pfam" id="PF12146">
    <property type="entry name" value="Hydrolase_4"/>
    <property type="match status" value="1"/>
</dbReference>
<evidence type="ECO:0000313" key="5">
    <source>
        <dbReference type="Proteomes" id="UP001486565"/>
    </source>
</evidence>
<dbReference type="RefSeq" id="WP_341876674.1">
    <property type="nucleotide sequence ID" value="NZ_CP121687.1"/>
</dbReference>
<keyword evidence="2" id="KW-1133">Transmembrane helix</keyword>
<reference evidence="4 5" key="1">
    <citation type="submission" date="2023-03" db="EMBL/GenBank/DDBJ databases">
        <title>Novel Species.</title>
        <authorList>
            <person name="Ma S."/>
        </authorList>
    </citation>
    <scope>NUCLEOTIDE SEQUENCE [LARGE SCALE GENOMIC DNA]</scope>
    <source>
        <strain evidence="4 5">LIND6LT2</strain>
    </source>
</reference>
<dbReference type="PANTHER" id="PTHR43798">
    <property type="entry name" value="MONOACYLGLYCEROL LIPASE"/>
    <property type="match status" value="1"/>
</dbReference>
<dbReference type="Proteomes" id="UP001486565">
    <property type="component" value="Chromosome"/>
</dbReference>
<keyword evidence="2" id="KW-0812">Transmembrane</keyword>
<organism evidence="4 5">
    <name type="scientific">Defluviitalea saccharophila</name>
    <dbReference type="NCBI Taxonomy" id="879970"/>
    <lineage>
        <taxon>Bacteria</taxon>
        <taxon>Bacillati</taxon>
        <taxon>Bacillota</taxon>
        <taxon>Clostridia</taxon>
        <taxon>Lachnospirales</taxon>
        <taxon>Defluviitaleaceae</taxon>
        <taxon>Defluviitalea</taxon>
    </lineage>
</organism>
<evidence type="ECO:0000313" key="4">
    <source>
        <dbReference type="EMBL" id="WZL69688.1"/>
    </source>
</evidence>
<feature type="transmembrane region" description="Helical" evidence="2">
    <location>
        <begin position="51"/>
        <end position="70"/>
    </location>
</feature>
<dbReference type="GO" id="GO:0016787">
    <property type="term" value="F:hydrolase activity"/>
    <property type="evidence" value="ECO:0007669"/>
    <property type="project" value="UniProtKB-KW"/>
</dbReference>
<gene>
    <name evidence="4" type="ORF">QBE51_13000</name>
</gene>
<dbReference type="SUPFAM" id="SSF53474">
    <property type="entry name" value="alpha/beta-Hydrolases"/>
    <property type="match status" value="1"/>
</dbReference>
<feature type="domain" description="Serine aminopeptidase S33" evidence="3">
    <location>
        <begin position="138"/>
        <end position="226"/>
    </location>
</feature>